<comment type="subcellular location">
    <subcellularLocation>
        <location evidence="1">Cell membrane</location>
        <topology evidence="1">Multi-pass membrane protein</topology>
    </subcellularLocation>
    <subcellularLocation>
        <location evidence="16">Membrane</location>
        <topology evidence="16">Multi-pass membrane protein</topology>
    </subcellularLocation>
</comment>
<dbReference type="Proteomes" id="UP000198614">
    <property type="component" value="Unassembled WGS sequence"/>
</dbReference>
<evidence type="ECO:0000256" key="9">
    <source>
        <dbReference type="ARBA" id="ARBA00023136"/>
    </source>
</evidence>
<dbReference type="EMBL" id="FNAX01000001">
    <property type="protein sequence ID" value="SDE23621.1"/>
    <property type="molecule type" value="Genomic_DNA"/>
</dbReference>
<dbReference type="GO" id="GO:0032977">
    <property type="term" value="F:membrane insertase activity"/>
    <property type="evidence" value="ECO:0007669"/>
    <property type="project" value="InterPro"/>
</dbReference>
<keyword evidence="6 16" id="KW-0812">Transmembrane</keyword>
<feature type="transmembrane region" description="Helical" evidence="17">
    <location>
        <begin position="241"/>
        <end position="262"/>
    </location>
</feature>
<keyword evidence="4" id="KW-0813">Transport</keyword>
<protein>
    <recommendedName>
        <fullName evidence="3">Membrane protein insertase YidC</fullName>
    </recommendedName>
    <alternativeName>
        <fullName evidence="15">Foldase YidC</fullName>
    </alternativeName>
    <alternativeName>
        <fullName evidence="14">Membrane integrase YidC</fullName>
    </alternativeName>
    <alternativeName>
        <fullName evidence="13">Membrane protein YidC</fullName>
    </alternativeName>
</protein>
<comment type="function">
    <text evidence="11">Required for the insertion and/or proper folding and/or complex formation of integral membrane proteins into the membrane. Involved in integration of membrane proteins that insert both dependently and independently of the Sec translocase complex, as well as at least some lipoproteins. Aids folding of multispanning membrane proteins.</text>
</comment>
<comment type="similarity">
    <text evidence="2">Belongs to the OXA1/ALB3/YidC family. Type 1 subfamily.</text>
</comment>
<keyword evidence="9 17" id="KW-0472">Membrane</keyword>
<evidence type="ECO:0000256" key="16">
    <source>
        <dbReference type="RuleBase" id="RU003945"/>
    </source>
</evidence>
<evidence type="ECO:0000256" key="15">
    <source>
        <dbReference type="ARBA" id="ARBA00033342"/>
    </source>
</evidence>
<dbReference type="GO" id="GO:0005886">
    <property type="term" value="C:plasma membrane"/>
    <property type="evidence" value="ECO:0007669"/>
    <property type="project" value="UniProtKB-SubCell"/>
</dbReference>
<dbReference type="GO" id="GO:0015031">
    <property type="term" value="P:protein transport"/>
    <property type="evidence" value="ECO:0007669"/>
    <property type="project" value="UniProtKB-KW"/>
</dbReference>
<gene>
    <name evidence="19" type="ORF">SAMN05216260_1018</name>
</gene>
<keyword evidence="8 17" id="KW-1133">Transmembrane helix</keyword>
<keyword evidence="7" id="KW-0653">Protein transport</keyword>
<evidence type="ECO:0000313" key="19">
    <source>
        <dbReference type="EMBL" id="SDE23621.1"/>
    </source>
</evidence>
<keyword evidence="10" id="KW-0143">Chaperone</keyword>
<feature type="transmembrane region" description="Helical" evidence="17">
    <location>
        <begin position="56"/>
        <end position="77"/>
    </location>
</feature>
<proteinExistence type="inferred from homology"/>
<feature type="transmembrane region" description="Helical" evidence="17">
    <location>
        <begin position="188"/>
        <end position="206"/>
    </location>
</feature>
<evidence type="ECO:0000256" key="8">
    <source>
        <dbReference type="ARBA" id="ARBA00022989"/>
    </source>
</evidence>
<sequence>MSAVTSITSVISLAPVTSLAPVASGSEPAVLAGPLSGPMSVFAEVVERFADLLQPLFQGSAAAAAIVLFTALVRLLVHPLSRAAARGQKAGAALRPRIAELRERHRDDPRKLQEAVLELHARERVSPLGGCLPSLLQAPAFLLLYHLFSSSSLGDDPNGLLHHRLLAAPLGGRWADALGHGGPFGAQGLVYLALFALVGVVATFTYRRTRRGMAAAAPAVAGHGRGPAAGALGAVTRVTPFLSFITLVTVALVPLAAALYVVTSAAWTAVERAVLDREASVEPSRG</sequence>
<organism evidence="19 20">
    <name type="scientific">Streptomyces griseoaurantiacus</name>
    <dbReference type="NCBI Taxonomy" id="68213"/>
    <lineage>
        <taxon>Bacteria</taxon>
        <taxon>Bacillati</taxon>
        <taxon>Actinomycetota</taxon>
        <taxon>Actinomycetes</taxon>
        <taxon>Kitasatosporales</taxon>
        <taxon>Streptomycetaceae</taxon>
        <taxon>Streptomyces</taxon>
        <taxon>Streptomyces aurantiacus group</taxon>
    </lineage>
</organism>
<name>A0A1G7B9A4_9ACTN</name>
<evidence type="ECO:0000256" key="4">
    <source>
        <dbReference type="ARBA" id="ARBA00022448"/>
    </source>
</evidence>
<feature type="transmembrane region" description="Helical" evidence="17">
    <location>
        <begin position="128"/>
        <end position="148"/>
    </location>
</feature>
<evidence type="ECO:0000256" key="10">
    <source>
        <dbReference type="ARBA" id="ARBA00023186"/>
    </source>
</evidence>
<evidence type="ECO:0000256" key="6">
    <source>
        <dbReference type="ARBA" id="ARBA00022692"/>
    </source>
</evidence>
<evidence type="ECO:0000256" key="11">
    <source>
        <dbReference type="ARBA" id="ARBA00025034"/>
    </source>
</evidence>
<evidence type="ECO:0000256" key="5">
    <source>
        <dbReference type="ARBA" id="ARBA00022475"/>
    </source>
</evidence>
<dbReference type="InterPro" id="IPR028055">
    <property type="entry name" value="YidC/Oxa/ALB_C"/>
</dbReference>
<evidence type="ECO:0000313" key="20">
    <source>
        <dbReference type="Proteomes" id="UP000198614"/>
    </source>
</evidence>
<dbReference type="PANTHER" id="PTHR12428:SF65">
    <property type="entry name" value="CYTOCHROME C OXIDASE ASSEMBLY PROTEIN COX18, MITOCHONDRIAL"/>
    <property type="match status" value="1"/>
</dbReference>
<dbReference type="Pfam" id="PF02096">
    <property type="entry name" value="60KD_IMP"/>
    <property type="match status" value="1"/>
</dbReference>
<evidence type="ECO:0000259" key="18">
    <source>
        <dbReference type="Pfam" id="PF02096"/>
    </source>
</evidence>
<keyword evidence="5" id="KW-1003">Cell membrane</keyword>
<dbReference type="NCBIfam" id="TIGR03592">
    <property type="entry name" value="yidC_oxa1_cterm"/>
    <property type="match status" value="1"/>
</dbReference>
<evidence type="ECO:0000256" key="2">
    <source>
        <dbReference type="ARBA" id="ARBA00010527"/>
    </source>
</evidence>
<dbReference type="PANTHER" id="PTHR12428">
    <property type="entry name" value="OXA1"/>
    <property type="match status" value="1"/>
</dbReference>
<dbReference type="GO" id="GO:0051205">
    <property type="term" value="P:protein insertion into membrane"/>
    <property type="evidence" value="ECO:0007669"/>
    <property type="project" value="TreeGrafter"/>
</dbReference>
<dbReference type="CDD" id="cd20070">
    <property type="entry name" value="5TM_YidC_Alb3"/>
    <property type="match status" value="1"/>
</dbReference>
<dbReference type="AlphaFoldDB" id="A0A1G7B9A4"/>
<dbReference type="InterPro" id="IPR001708">
    <property type="entry name" value="YidC/ALB3/OXA1/COX18"/>
</dbReference>
<feature type="domain" description="Membrane insertase YidC/Oxa/ALB C-terminal" evidence="18">
    <location>
        <begin position="64"/>
        <end position="275"/>
    </location>
</feature>
<evidence type="ECO:0000256" key="14">
    <source>
        <dbReference type="ARBA" id="ARBA00033245"/>
    </source>
</evidence>
<evidence type="ECO:0000256" key="7">
    <source>
        <dbReference type="ARBA" id="ARBA00022927"/>
    </source>
</evidence>
<reference evidence="19 20" key="1">
    <citation type="submission" date="2016-10" db="EMBL/GenBank/DDBJ databases">
        <authorList>
            <person name="de Groot N.N."/>
        </authorList>
    </citation>
    <scope>NUCLEOTIDE SEQUENCE [LARGE SCALE GENOMIC DNA]</scope>
    <source>
        <strain evidence="19 20">CGMCC 4.1859</strain>
    </source>
</reference>
<comment type="subunit">
    <text evidence="12">Interacts with the Sec translocase complex via SecD. Specifically interacts with transmembrane segments of nascent integral membrane proteins during membrane integration.</text>
</comment>
<evidence type="ECO:0000256" key="13">
    <source>
        <dbReference type="ARBA" id="ARBA00031538"/>
    </source>
</evidence>
<accession>A0A1G7B9A4</accession>
<evidence type="ECO:0000256" key="17">
    <source>
        <dbReference type="SAM" id="Phobius"/>
    </source>
</evidence>
<evidence type="ECO:0000256" key="3">
    <source>
        <dbReference type="ARBA" id="ARBA00015325"/>
    </source>
</evidence>
<evidence type="ECO:0000256" key="1">
    <source>
        <dbReference type="ARBA" id="ARBA00004651"/>
    </source>
</evidence>
<dbReference type="InterPro" id="IPR047196">
    <property type="entry name" value="YidC_ALB_C"/>
</dbReference>
<evidence type="ECO:0000256" key="12">
    <source>
        <dbReference type="ARBA" id="ARBA00026028"/>
    </source>
</evidence>